<gene>
    <name evidence="1" type="ORF">LCGC14_3168330</name>
</gene>
<sequence>MTVLSDVLQKFIKEYDLNCIEGLLDKKGGEFTGLAGSSKALFIAAFFQHLKRGIVLVTKSNRDASDLYGDLSLFIKDPDVYLFPSRETLPYDDARPFTEIVIKRILALHAFTKKKNAVFVLPVRTFTDFFITKEVFESSCFQLARGDEVPFSELENKLIQNGYEREDRV</sequence>
<dbReference type="GO" id="GO:0006289">
    <property type="term" value="P:nucleotide-excision repair"/>
    <property type="evidence" value="ECO:0007669"/>
    <property type="project" value="InterPro"/>
</dbReference>
<dbReference type="Gene3D" id="3.30.2060.10">
    <property type="entry name" value="Penicillin-binding protein 1b domain"/>
    <property type="match status" value="1"/>
</dbReference>
<evidence type="ECO:0008006" key="2">
    <source>
        <dbReference type="Google" id="ProtNLM"/>
    </source>
</evidence>
<feature type="non-terminal residue" evidence="1">
    <location>
        <position position="169"/>
    </location>
</feature>
<dbReference type="PANTHER" id="PTHR24029:SF1">
    <property type="entry name" value="TRANSCRIPTION-REPAIR-COUPLING FACTOR"/>
    <property type="match status" value="1"/>
</dbReference>
<dbReference type="EMBL" id="LAZR01070245">
    <property type="protein sequence ID" value="KKK43527.1"/>
    <property type="molecule type" value="Genomic_DNA"/>
</dbReference>
<dbReference type="Gene3D" id="3.40.50.11180">
    <property type="match status" value="1"/>
</dbReference>
<dbReference type="InterPro" id="IPR004807">
    <property type="entry name" value="UvrB"/>
</dbReference>
<evidence type="ECO:0000313" key="1">
    <source>
        <dbReference type="EMBL" id="KKK43527.1"/>
    </source>
</evidence>
<dbReference type="GO" id="GO:0003677">
    <property type="term" value="F:DNA binding"/>
    <property type="evidence" value="ECO:0007669"/>
    <property type="project" value="InterPro"/>
</dbReference>
<dbReference type="GO" id="GO:0016887">
    <property type="term" value="F:ATP hydrolysis activity"/>
    <property type="evidence" value="ECO:0007669"/>
    <property type="project" value="InterPro"/>
</dbReference>
<protein>
    <recommendedName>
        <fullName evidence="2">UvrB interaction domain-containing protein</fullName>
    </recommendedName>
</protein>
<dbReference type="AlphaFoldDB" id="A0A0F8VGN4"/>
<organism evidence="1">
    <name type="scientific">marine sediment metagenome</name>
    <dbReference type="NCBI Taxonomy" id="412755"/>
    <lineage>
        <taxon>unclassified sequences</taxon>
        <taxon>metagenomes</taxon>
        <taxon>ecological metagenomes</taxon>
    </lineage>
</organism>
<reference evidence="1" key="1">
    <citation type="journal article" date="2015" name="Nature">
        <title>Complex archaea that bridge the gap between prokaryotes and eukaryotes.</title>
        <authorList>
            <person name="Spang A."/>
            <person name="Saw J.H."/>
            <person name="Jorgensen S.L."/>
            <person name="Zaremba-Niedzwiedzka K."/>
            <person name="Martijn J."/>
            <person name="Lind A.E."/>
            <person name="van Eijk R."/>
            <person name="Schleper C."/>
            <person name="Guy L."/>
            <person name="Ettema T.J."/>
        </authorList>
    </citation>
    <scope>NUCLEOTIDE SEQUENCE</scope>
</reference>
<proteinExistence type="predicted"/>
<comment type="caution">
    <text evidence="1">The sequence shown here is derived from an EMBL/GenBank/DDBJ whole genome shotgun (WGS) entry which is preliminary data.</text>
</comment>
<dbReference type="GO" id="GO:0009380">
    <property type="term" value="C:excinuclease repair complex"/>
    <property type="evidence" value="ECO:0007669"/>
    <property type="project" value="InterPro"/>
</dbReference>
<dbReference type="InterPro" id="IPR027417">
    <property type="entry name" value="P-loop_NTPase"/>
</dbReference>
<dbReference type="PANTHER" id="PTHR24029">
    <property type="entry name" value="UVRABC SYSTEM PROTEIN B"/>
    <property type="match status" value="1"/>
</dbReference>
<name>A0A0F8VGN4_9ZZZZ</name>
<dbReference type="GO" id="GO:0005524">
    <property type="term" value="F:ATP binding"/>
    <property type="evidence" value="ECO:0007669"/>
    <property type="project" value="InterPro"/>
</dbReference>
<accession>A0A0F8VGN4</accession>
<dbReference type="SUPFAM" id="SSF52540">
    <property type="entry name" value="P-loop containing nucleoside triphosphate hydrolases"/>
    <property type="match status" value="1"/>
</dbReference>